<evidence type="ECO:0000313" key="6">
    <source>
        <dbReference type="Proteomes" id="UP001444071"/>
    </source>
</evidence>
<dbReference type="PANTHER" id="PTHR11036">
    <property type="entry name" value="SEMAPHORIN"/>
    <property type="match status" value="1"/>
</dbReference>
<evidence type="ECO:0000256" key="2">
    <source>
        <dbReference type="ARBA" id="ARBA00023136"/>
    </source>
</evidence>
<dbReference type="Gene3D" id="3.30.1680.10">
    <property type="entry name" value="ligand-binding face of the semaphorins, domain 2"/>
    <property type="match status" value="1"/>
</dbReference>
<dbReference type="SUPFAM" id="SSF103575">
    <property type="entry name" value="Plexin repeat"/>
    <property type="match status" value="1"/>
</dbReference>
<dbReference type="Pfam" id="PF01437">
    <property type="entry name" value="PSI"/>
    <property type="match status" value="1"/>
</dbReference>
<keyword evidence="2" id="KW-0472">Membrane</keyword>
<comment type="caution">
    <text evidence="5">The sequence shown here is derived from an EMBL/GenBank/DDBJ whole genome shotgun (WGS) entry which is preliminary data.</text>
</comment>
<dbReference type="Proteomes" id="UP001444071">
    <property type="component" value="Unassembled WGS sequence"/>
</dbReference>
<dbReference type="InterPro" id="IPR027231">
    <property type="entry name" value="Semaphorin"/>
</dbReference>
<keyword evidence="6" id="KW-1185">Reference proteome</keyword>
<dbReference type="InterPro" id="IPR015943">
    <property type="entry name" value="WD40/YVTN_repeat-like_dom_sf"/>
</dbReference>
<sequence>MNKGFLNDSLFLEELNVYNPDKCSIDGLEDKRIIGIEIDSKSNTLWVAFTSCVVKVPLSRCERHGRCKKSCIASRDPYCGWVSEGACRPVTINTKSAFEQDVEHGNTDGLGDCQNTFVALNGKCPSCTSQAIRLKFKLHPFSPKFSTSATPLHQLSHSSPLKQMKTPPTCVKTGY</sequence>
<dbReference type="Gene3D" id="2.130.10.10">
    <property type="entry name" value="YVTN repeat-like/Quinoprotein amine dehydrogenase"/>
    <property type="match status" value="1"/>
</dbReference>
<evidence type="ECO:0000256" key="4">
    <source>
        <dbReference type="ARBA" id="ARBA00023180"/>
    </source>
</evidence>
<evidence type="ECO:0000313" key="5">
    <source>
        <dbReference type="EMBL" id="MEQ2270841.1"/>
    </source>
</evidence>
<dbReference type="EMBL" id="JAHRIM010060526">
    <property type="protein sequence ID" value="MEQ2270841.1"/>
    <property type="molecule type" value="Genomic_DNA"/>
</dbReference>
<evidence type="ECO:0000256" key="1">
    <source>
        <dbReference type="ARBA" id="ARBA00004370"/>
    </source>
</evidence>
<reference evidence="5 6" key="1">
    <citation type="submission" date="2021-06" db="EMBL/GenBank/DDBJ databases">
        <authorList>
            <person name="Palmer J.M."/>
        </authorList>
    </citation>
    <scope>NUCLEOTIDE SEQUENCE [LARGE SCALE GENOMIC DNA]</scope>
    <source>
        <strain evidence="5 6">XR_2019</strain>
        <tissue evidence="5">Muscle</tissue>
    </source>
</reference>
<name>A0ABV0WN74_9TELE</name>
<comment type="subcellular location">
    <subcellularLocation>
        <location evidence="1">Membrane</location>
    </subcellularLocation>
</comment>
<accession>A0ABV0WN74</accession>
<keyword evidence="3" id="KW-1015">Disulfide bond</keyword>
<dbReference type="InterPro" id="IPR002165">
    <property type="entry name" value="Plexin_repeat"/>
</dbReference>
<dbReference type="PANTHER" id="PTHR11036:SF12">
    <property type="entry name" value="SEMAPHORIN-6A"/>
    <property type="match status" value="1"/>
</dbReference>
<evidence type="ECO:0000256" key="3">
    <source>
        <dbReference type="ARBA" id="ARBA00023157"/>
    </source>
</evidence>
<keyword evidence="4" id="KW-0325">Glycoprotein</keyword>
<organism evidence="5 6">
    <name type="scientific">Xenotaenia resolanae</name>
    <dbReference type="NCBI Taxonomy" id="208358"/>
    <lineage>
        <taxon>Eukaryota</taxon>
        <taxon>Metazoa</taxon>
        <taxon>Chordata</taxon>
        <taxon>Craniata</taxon>
        <taxon>Vertebrata</taxon>
        <taxon>Euteleostomi</taxon>
        <taxon>Actinopterygii</taxon>
        <taxon>Neopterygii</taxon>
        <taxon>Teleostei</taxon>
        <taxon>Neoteleostei</taxon>
        <taxon>Acanthomorphata</taxon>
        <taxon>Ovalentaria</taxon>
        <taxon>Atherinomorphae</taxon>
        <taxon>Cyprinodontiformes</taxon>
        <taxon>Goodeidae</taxon>
        <taxon>Xenotaenia</taxon>
    </lineage>
</organism>
<gene>
    <name evidence="5" type="primary">SEMA6A_1</name>
    <name evidence="5" type="ORF">XENORESO_014823</name>
</gene>
<protein>
    <submittedName>
        <fullName evidence="5">Semaphorin-6A</fullName>
    </submittedName>
</protein>
<dbReference type="InterPro" id="IPR036352">
    <property type="entry name" value="Semap_dom_sf"/>
</dbReference>
<dbReference type="SUPFAM" id="SSF101912">
    <property type="entry name" value="Sema domain"/>
    <property type="match status" value="1"/>
</dbReference>
<proteinExistence type="predicted"/>